<protein>
    <submittedName>
        <fullName evidence="2">Uncharacterized protein</fullName>
    </submittedName>
</protein>
<dbReference type="PRINTS" id="PR00436">
    <property type="entry name" value="INTERLEUKIN8"/>
</dbReference>
<dbReference type="GO" id="GO:0005576">
    <property type="term" value="C:extracellular region"/>
    <property type="evidence" value="ECO:0007669"/>
    <property type="project" value="InterPro"/>
</dbReference>
<feature type="signal peptide" evidence="1">
    <location>
        <begin position="1"/>
        <end position="32"/>
    </location>
</feature>
<sequence length="73" mass="7660">MSLAANTRASRPRLSPRLLLLWLLLLPAPADPEGGGANLRCVCVKTTSGVSPRQISSLEVIGAGLHCPSPQLM</sequence>
<evidence type="ECO:0000256" key="1">
    <source>
        <dbReference type="SAM" id="SignalP"/>
    </source>
</evidence>
<dbReference type="Ensembl" id="ENSCWAT00000027571.1">
    <property type="protein sequence ID" value="ENSCWAP00000025436.1"/>
    <property type="gene ID" value="ENSCWAG00000019311.1"/>
</dbReference>
<reference evidence="2" key="1">
    <citation type="submission" date="2025-08" db="UniProtKB">
        <authorList>
            <consortium name="Ensembl"/>
        </authorList>
    </citation>
    <scope>IDENTIFICATION</scope>
</reference>
<proteinExistence type="predicted"/>
<keyword evidence="3" id="KW-1185">Reference proteome</keyword>
<keyword evidence="1" id="KW-0732">Signal</keyword>
<dbReference type="GO" id="GO:0008009">
    <property type="term" value="F:chemokine activity"/>
    <property type="evidence" value="ECO:0007669"/>
    <property type="project" value="InterPro"/>
</dbReference>
<dbReference type="InterPro" id="IPR036048">
    <property type="entry name" value="Interleukin_8-like_sf"/>
</dbReference>
<accession>A0A8C3XBG4</accession>
<organism evidence="2 3">
    <name type="scientific">Catagonus wagneri</name>
    <name type="common">Chacoan peccary</name>
    <dbReference type="NCBI Taxonomy" id="51154"/>
    <lineage>
        <taxon>Eukaryota</taxon>
        <taxon>Metazoa</taxon>
        <taxon>Chordata</taxon>
        <taxon>Craniata</taxon>
        <taxon>Vertebrata</taxon>
        <taxon>Euteleostomi</taxon>
        <taxon>Mammalia</taxon>
        <taxon>Eutheria</taxon>
        <taxon>Laurasiatheria</taxon>
        <taxon>Artiodactyla</taxon>
        <taxon>Suina</taxon>
        <taxon>Tayassuidae</taxon>
        <taxon>Catagonus</taxon>
    </lineage>
</organism>
<dbReference type="SUPFAM" id="SSF54117">
    <property type="entry name" value="Interleukin 8-like chemokines"/>
    <property type="match status" value="1"/>
</dbReference>
<dbReference type="Proteomes" id="UP000694540">
    <property type="component" value="Unplaced"/>
</dbReference>
<reference evidence="2" key="2">
    <citation type="submission" date="2025-09" db="UniProtKB">
        <authorList>
            <consortium name="Ensembl"/>
        </authorList>
    </citation>
    <scope>IDENTIFICATION</scope>
</reference>
<dbReference type="GeneTree" id="ENSGT00940000163368"/>
<dbReference type="AlphaFoldDB" id="A0A8C3XBG4"/>
<evidence type="ECO:0000313" key="3">
    <source>
        <dbReference type="Proteomes" id="UP000694540"/>
    </source>
</evidence>
<evidence type="ECO:0000313" key="2">
    <source>
        <dbReference type="Ensembl" id="ENSCWAP00000025436.1"/>
    </source>
</evidence>
<name>A0A8C3XBG4_9CETA</name>
<dbReference type="GO" id="GO:0006955">
    <property type="term" value="P:immune response"/>
    <property type="evidence" value="ECO:0007669"/>
    <property type="project" value="InterPro"/>
</dbReference>
<feature type="chain" id="PRO_5034377012" evidence="1">
    <location>
        <begin position="33"/>
        <end position="73"/>
    </location>
</feature>
<dbReference type="Gene3D" id="2.40.50.40">
    <property type="match status" value="1"/>
</dbReference>